<keyword evidence="3" id="KW-1185">Reference proteome</keyword>
<accession>A0ABD0RA37</accession>
<dbReference type="AlphaFoldDB" id="A0ABD0RA37"/>
<dbReference type="Proteomes" id="UP001529510">
    <property type="component" value="Unassembled WGS sequence"/>
</dbReference>
<name>A0ABD0RA37_CIRMR</name>
<evidence type="ECO:0000313" key="2">
    <source>
        <dbReference type="EMBL" id="KAL0194772.1"/>
    </source>
</evidence>
<feature type="domain" description="HAT C-terminal dimerisation" evidence="1">
    <location>
        <begin position="239"/>
        <end position="278"/>
    </location>
</feature>
<evidence type="ECO:0000313" key="3">
    <source>
        <dbReference type="Proteomes" id="UP001529510"/>
    </source>
</evidence>
<evidence type="ECO:0000259" key="1">
    <source>
        <dbReference type="Pfam" id="PF05699"/>
    </source>
</evidence>
<dbReference type="EMBL" id="JAMKFB020000004">
    <property type="protein sequence ID" value="KAL0194772.1"/>
    <property type="molecule type" value="Genomic_DNA"/>
</dbReference>
<dbReference type="PANTHER" id="PTHR45749">
    <property type="match status" value="1"/>
</dbReference>
<protein>
    <recommendedName>
        <fullName evidence="1">HAT C-terminal dimerisation domain-containing protein</fullName>
    </recommendedName>
</protein>
<reference evidence="2 3" key="1">
    <citation type="submission" date="2024-05" db="EMBL/GenBank/DDBJ databases">
        <title>Genome sequencing and assembly of Indian major carp, Cirrhinus mrigala (Hamilton, 1822).</title>
        <authorList>
            <person name="Mohindra V."/>
            <person name="Chowdhury L.M."/>
            <person name="Lal K."/>
            <person name="Jena J.K."/>
        </authorList>
    </citation>
    <scope>NUCLEOTIDE SEQUENCE [LARGE SCALE GENOMIC DNA]</scope>
    <source>
        <strain evidence="2">CM1030</strain>
        <tissue evidence="2">Blood</tissue>
    </source>
</reference>
<organism evidence="2 3">
    <name type="scientific">Cirrhinus mrigala</name>
    <name type="common">Mrigala</name>
    <dbReference type="NCBI Taxonomy" id="683832"/>
    <lineage>
        <taxon>Eukaryota</taxon>
        <taxon>Metazoa</taxon>
        <taxon>Chordata</taxon>
        <taxon>Craniata</taxon>
        <taxon>Vertebrata</taxon>
        <taxon>Euteleostomi</taxon>
        <taxon>Actinopterygii</taxon>
        <taxon>Neopterygii</taxon>
        <taxon>Teleostei</taxon>
        <taxon>Ostariophysi</taxon>
        <taxon>Cypriniformes</taxon>
        <taxon>Cyprinidae</taxon>
        <taxon>Labeoninae</taxon>
        <taxon>Labeonini</taxon>
        <taxon>Cirrhinus</taxon>
    </lineage>
</organism>
<comment type="caution">
    <text evidence="2">The sequence shown here is derived from an EMBL/GenBank/DDBJ whole genome shotgun (WGS) entry which is preliminary data.</text>
</comment>
<sequence>MDIASVQHLVTGTEESLRKCARDFQGVMRAADDIVEWANGILEKLEDSEAEVQTSLPEKRIRKHKRQPGELAQDEPIANADTDYKINIHNVILNTVIESFHSRYAENAVLCSDVSCMDPRNFPEIREKGLPGTAMKELSKCLLQFDEHASLETLQAELISLAQHWERLKQSLMENYNIRGAASNDEAGEGSEVPNESVEFVSRSCSTCRNCPICCYLLPSQYNLLTDAYHIIGLGYKFLLTLSITQVACERTFSTLKLVKSRLRTSLSQDNLEAFLLMATEKEILMELDKDDIIDKMAESSELLRRLLVYW</sequence>
<gene>
    <name evidence="2" type="ORF">M9458_008344</name>
</gene>
<dbReference type="InterPro" id="IPR008906">
    <property type="entry name" value="HATC_C_dom"/>
</dbReference>
<dbReference type="Pfam" id="PF05699">
    <property type="entry name" value="Dimer_Tnp_hAT"/>
    <property type="match status" value="1"/>
</dbReference>
<dbReference type="PANTHER" id="PTHR45749:SF21">
    <property type="entry name" value="DUF4371 DOMAIN-CONTAINING PROTEIN"/>
    <property type="match status" value="1"/>
</dbReference>
<proteinExistence type="predicted"/>